<dbReference type="PANTHER" id="PTHR32125">
    <property type="entry name" value="2-C-METHYL-D-ERYTHRITOL 4-PHOSPHATE CYTIDYLYLTRANSFERASE, CHLOROPLASTIC"/>
    <property type="match status" value="1"/>
</dbReference>
<dbReference type="NCBIfam" id="TIGR00453">
    <property type="entry name" value="ispD"/>
    <property type="match status" value="1"/>
</dbReference>
<evidence type="ECO:0000313" key="9">
    <source>
        <dbReference type="Proteomes" id="UP001596270"/>
    </source>
</evidence>
<feature type="site" description="Transition state stabilizer" evidence="7">
    <location>
        <position position="32"/>
    </location>
</feature>
<evidence type="ECO:0000256" key="5">
    <source>
        <dbReference type="ARBA" id="ARBA00022695"/>
    </source>
</evidence>
<dbReference type="EC" id="2.7.7.60" evidence="7"/>
<evidence type="ECO:0000256" key="2">
    <source>
        <dbReference type="ARBA" id="ARBA00004787"/>
    </source>
</evidence>
<evidence type="ECO:0000256" key="3">
    <source>
        <dbReference type="ARBA" id="ARBA00009789"/>
    </source>
</evidence>
<dbReference type="PANTHER" id="PTHR32125:SF4">
    <property type="entry name" value="2-C-METHYL-D-ERYTHRITOL 4-PHOSPHATE CYTIDYLYLTRANSFERASE, CHLOROPLASTIC"/>
    <property type="match status" value="1"/>
</dbReference>
<dbReference type="InterPro" id="IPR001228">
    <property type="entry name" value="IspD"/>
</dbReference>
<organism evidence="8 9">
    <name type="scientific">Polaromonas aquatica</name>
    <dbReference type="NCBI Taxonomy" id="332657"/>
    <lineage>
        <taxon>Bacteria</taxon>
        <taxon>Pseudomonadati</taxon>
        <taxon>Pseudomonadota</taxon>
        <taxon>Betaproteobacteria</taxon>
        <taxon>Burkholderiales</taxon>
        <taxon>Comamonadaceae</taxon>
        <taxon>Polaromonas</taxon>
    </lineage>
</organism>
<dbReference type="PROSITE" id="PS01295">
    <property type="entry name" value="ISPD"/>
    <property type="match status" value="1"/>
</dbReference>
<keyword evidence="9" id="KW-1185">Reference proteome</keyword>
<dbReference type="Pfam" id="PF01128">
    <property type="entry name" value="IspD"/>
    <property type="match status" value="1"/>
</dbReference>
<dbReference type="CDD" id="cd02516">
    <property type="entry name" value="CDP-ME_synthetase"/>
    <property type="match status" value="1"/>
</dbReference>
<dbReference type="SUPFAM" id="SSF53448">
    <property type="entry name" value="Nucleotide-diphospho-sugar transferases"/>
    <property type="match status" value="1"/>
</dbReference>
<evidence type="ECO:0000256" key="6">
    <source>
        <dbReference type="ARBA" id="ARBA00023229"/>
    </source>
</evidence>
<feature type="site" description="Positions MEP for the nucleophilic attack" evidence="7">
    <location>
        <position position="175"/>
    </location>
</feature>
<keyword evidence="5 7" id="KW-0548">Nucleotidyltransferase</keyword>
<comment type="function">
    <text evidence="7">Catalyzes the formation of 4-diphosphocytidyl-2-C-methyl-D-erythritol from CTP and 2-C-methyl-D-erythritol 4-phosphate (MEP).</text>
</comment>
<feature type="site" description="Positions MEP for the nucleophilic attack" evidence="7">
    <location>
        <position position="228"/>
    </location>
</feature>
<dbReference type="EMBL" id="JBHSRS010000013">
    <property type="protein sequence ID" value="MFC6280533.1"/>
    <property type="molecule type" value="Genomic_DNA"/>
</dbReference>
<protein>
    <recommendedName>
        <fullName evidence="7">2-C-methyl-D-erythritol 4-phosphate cytidylyltransferase</fullName>
        <ecNumber evidence="7">2.7.7.60</ecNumber>
    </recommendedName>
    <alternativeName>
        <fullName evidence="7">4-diphosphocytidyl-2C-methyl-D-erythritol synthase</fullName>
    </alternativeName>
    <alternativeName>
        <fullName evidence="7">MEP cytidylyltransferase</fullName>
        <shortName evidence="7">MCT</shortName>
    </alternativeName>
</protein>
<dbReference type="InterPro" id="IPR034683">
    <property type="entry name" value="IspD/TarI"/>
</dbReference>
<comment type="pathway">
    <text evidence="2 7">Isoprenoid biosynthesis; isopentenyl diphosphate biosynthesis via DXP pathway; isopentenyl diphosphate from 1-deoxy-D-xylulose 5-phosphate: step 2/6.</text>
</comment>
<gene>
    <name evidence="7 8" type="primary">ispD</name>
    <name evidence="8" type="ORF">ACFQND_04735</name>
</gene>
<dbReference type="InterPro" id="IPR029044">
    <property type="entry name" value="Nucleotide-diphossugar_trans"/>
</dbReference>
<name>A0ABW1TTC4_9BURK</name>
<dbReference type="Proteomes" id="UP001596270">
    <property type="component" value="Unassembled WGS sequence"/>
</dbReference>
<dbReference type="RefSeq" id="WP_371437822.1">
    <property type="nucleotide sequence ID" value="NZ_JBHSRS010000013.1"/>
</dbReference>
<accession>A0ABW1TTC4</accession>
<keyword evidence="4 7" id="KW-0808">Transferase</keyword>
<dbReference type="InterPro" id="IPR018294">
    <property type="entry name" value="ISPD_synthase_CS"/>
</dbReference>
<evidence type="ECO:0000313" key="8">
    <source>
        <dbReference type="EMBL" id="MFC6280533.1"/>
    </source>
</evidence>
<evidence type="ECO:0000256" key="4">
    <source>
        <dbReference type="ARBA" id="ARBA00022679"/>
    </source>
</evidence>
<feature type="site" description="Transition state stabilizer" evidence="7">
    <location>
        <position position="39"/>
    </location>
</feature>
<reference evidence="9" key="1">
    <citation type="journal article" date="2019" name="Int. J. Syst. Evol. Microbiol.">
        <title>The Global Catalogue of Microorganisms (GCM) 10K type strain sequencing project: providing services to taxonomists for standard genome sequencing and annotation.</title>
        <authorList>
            <consortium name="The Broad Institute Genomics Platform"/>
            <consortium name="The Broad Institute Genome Sequencing Center for Infectious Disease"/>
            <person name="Wu L."/>
            <person name="Ma J."/>
        </authorList>
    </citation>
    <scope>NUCLEOTIDE SEQUENCE [LARGE SCALE GENOMIC DNA]</scope>
    <source>
        <strain evidence="9">CCUG 39402</strain>
    </source>
</reference>
<evidence type="ECO:0000256" key="7">
    <source>
        <dbReference type="HAMAP-Rule" id="MF_00108"/>
    </source>
</evidence>
<comment type="caution">
    <text evidence="8">The sequence shown here is derived from an EMBL/GenBank/DDBJ whole genome shotgun (WGS) entry which is preliminary data.</text>
</comment>
<dbReference type="HAMAP" id="MF_00108">
    <property type="entry name" value="IspD"/>
    <property type="match status" value="1"/>
</dbReference>
<dbReference type="GO" id="GO:0050518">
    <property type="term" value="F:2-C-methyl-D-erythritol 4-phosphate cytidylyltransferase activity"/>
    <property type="evidence" value="ECO:0007669"/>
    <property type="project" value="UniProtKB-EC"/>
</dbReference>
<evidence type="ECO:0000256" key="1">
    <source>
        <dbReference type="ARBA" id="ARBA00001282"/>
    </source>
</evidence>
<proteinExistence type="inferred from homology"/>
<keyword evidence="6 7" id="KW-0414">Isoprene biosynthesis</keyword>
<dbReference type="InterPro" id="IPR050088">
    <property type="entry name" value="IspD/TarI_cytidylyltransf_bact"/>
</dbReference>
<sequence>MTTDSEIPSPSGGKGEASRFFALVPCAGNGSRAGSDGPKQYKALHGKAMVGHTLEAFRALGDTLAGLWVVISPDDDAFAKACPDFRRPNEVLLRAGGATRAATVLNGLKSMLSGGADPMDWVLVHDAARCLVMPAQIMALVDACRDDAVGGLLAQKLPDTLKSGTSGRVLATIDRSDKWLAQTPQMFRVGALVEALESAGDAVTDESSAMEASGLAPRLVPGSAQNFKVTYPEDFALAEAILASRQGSRQTLEGWNHEHT</sequence>
<dbReference type="Gene3D" id="3.90.550.10">
    <property type="entry name" value="Spore Coat Polysaccharide Biosynthesis Protein SpsA, Chain A"/>
    <property type="match status" value="1"/>
</dbReference>
<comment type="similarity">
    <text evidence="3 7">Belongs to the IspD/TarI cytidylyltransferase family. IspD subfamily.</text>
</comment>
<comment type="catalytic activity">
    <reaction evidence="1 7">
        <text>2-C-methyl-D-erythritol 4-phosphate + CTP + H(+) = 4-CDP-2-C-methyl-D-erythritol + diphosphate</text>
        <dbReference type="Rhea" id="RHEA:13429"/>
        <dbReference type="ChEBI" id="CHEBI:15378"/>
        <dbReference type="ChEBI" id="CHEBI:33019"/>
        <dbReference type="ChEBI" id="CHEBI:37563"/>
        <dbReference type="ChEBI" id="CHEBI:57823"/>
        <dbReference type="ChEBI" id="CHEBI:58262"/>
        <dbReference type="EC" id="2.7.7.60"/>
    </reaction>
</comment>